<dbReference type="GO" id="GO:0005813">
    <property type="term" value="C:centrosome"/>
    <property type="evidence" value="ECO:0007669"/>
    <property type="project" value="TreeGrafter"/>
</dbReference>
<proteinExistence type="inferred from homology"/>
<dbReference type="EMBL" id="BFAA01002881">
    <property type="protein sequence ID" value="GCB65804.1"/>
    <property type="molecule type" value="Genomic_DNA"/>
</dbReference>
<dbReference type="InterPro" id="IPR029412">
    <property type="entry name" value="CEP19"/>
</dbReference>
<evidence type="ECO:0000313" key="12">
    <source>
        <dbReference type="Proteomes" id="UP000288216"/>
    </source>
</evidence>
<dbReference type="AlphaFoldDB" id="A0A401NY70"/>
<evidence type="ECO:0000256" key="9">
    <source>
        <dbReference type="ARBA" id="ARBA00023212"/>
    </source>
</evidence>
<evidence type="ECO:0000256" key="3">
    <source>
        <dbReference type="ARBA" id="ARBA00004186"/>
    </source>
</evidence>
<evidence type="ECO:0000256" key="2">
    <source>
        <dbReference type="ARBA" id="ARBA00004120"/>
    </source>
</evidence>
<keyword evidence="10" id="KW-0966">Cell projection</keyword>
<dbReference type="PANTHER" id="PTHR31539:SF1">
    <property type="entry name" value="CENTROSOMAL PROTEIN OF 19 KDA"/>
    <property type="match status" value="1"/>
</dbReference>
<keyword evidence="6" id="KW-0963">Cytoplasm</keyword>
<keyword evidence="9" id="KW-0206">Cytoskeleton</keyword>
<evidence type="ECO:0000256" key="6">
    <source>
        <dbReference type="ARBA" id="ARBA00022490"/>
    </source>
</evidence>
<keyword evidence="7" id="KW-0970">Cilium biogenesis/degradation</keyword>
<organism evidence="11 12">
    <name type="scientific">Scyliorhinus torazame</name>
    <name type="common">Cloudy catshark</name>
    <name type="synonym">Catulus torazame</name>
    <dbReference type="NCBI Taxonomy" id="75743"/>
    <lineage>
        <taxon>Eukaryota</taxon>
        <taxon>Metazoa</taxon>
        <taxon>Chordata</taxon>
        <taxon>Craniata</taxon>
        <taxon>Vertebrata</taxon>
        <taxon>Chondrichthyes</taxon>
        <taxon>Elasmobranchii</taxon>
        <taxon>Galeomorphii</taxon>
        <taxon>Galeoidea</taxon>
        <taxon>Carcharhiniformes</taxon>
        <taxon>Scyliorhinidae</taxon>
        <taxon>Scyliorhinus</taxon>
    </lineage>
</organism>
<evidence type="ECO:0000256" key="1">
    <source>
        <dbReference type="ARBA" id="ARBA00004114"/>
    </source>
</evidence>
<dbReference type="GO" id="GO:0036064">
    <property type="term" value="C:ciliary basal body"/>
    <property type="evidence" value="ECO:0007669"/>
    <property type="project" value="TreeGrafter"/>
</dbReference>
<keyword evidence="8" id="KW-0969">Cilium</keyword>
<comment type="caution">
    <text evidence="11">The sequence shown here is derived from an EMBL/GenBank/DDBJ whole genome shotgun (WGS) entry which is preliminary data.</text>
</comment>
<dbReference type="GO" id="GO:0000922">
    <property type="term" value="C:spindle pole"/>
    <property type="evidence" value="ECO:0007669"/>
    <property type="project" value="TreeGrafter"/>
</dbReference>
<reference evidence="11 12" key="1">
    <citation type="journal article" date="2018" name="Nat. Ecol. Evol.">
        <title>Shark genomes provide insights into elasmobranch evolution and the origin of vertebrates.</title>
        <authorList>
            <person name="Hara Y"/>
            <person name="Yamaguchi K"/>
            <person name="Onimaru K"/>
            <person name="Kadota M"/>
            <person name="Koyanagi M"/>
            <person name="Keeley SD"/>
            <person name="Tatsumi K"/>
            <person name="Tanaka K"/>
            <person name="Motone F"/>
            <person name="Kageyama Y"/>
            <person name="Nozu R"/>
            <person name="Adachi N"/>
            <person name="Nishimura O"/>
            <person name="Nakagawa R"/>
            <person name="Tanegashima C"/>
            <person name="Kiyatake I"/>
            <person name="Matsumoto R"/>
            <person name="Murakumo K"/>
            <person name="Nishida K"/>
            <person name="Terakita A"/>
            <person name="Kuratani S"/>
            <person name="Sato K"/>
            <person name="Hyodo S Kuraku.S."/>
        </authorList>
    </citation>
    <scope>NUCLEOTIDE SEQUENCE [LARGE SCALE GENOMIC DNA]</scope>
</reference>
<dbReference type="PANTHER" id="PTHR31539">
    <property type="entry name" value="CENTROSOMAL PROTEIN OF 19K CEP19"/>
    <property type="match status" value="1"/>
</dbReference>
<comment type="similarity">
    <text evidence="4">Belongs to the CEP19 family.</text>
</comment>
<gene>
    <name evidence="11" type="ORF">scyTo_0007790</name>
</gene>
<dbReference type="GO" id="GO:0005814">
    <property type="term" value="C:centriole"/>
    <property type="evidence" value="ECO:0007669"/>
    <property type="project" value="UniProtKB-SubCell"/>
</dbReference>
<comment type="subcellular location">
    <subcellularLocation>
        <location evidence="2">Cytoplasm</location>
        <location evidence="2">Cytoskeleton</location>
        <location evidence="2">Cilium basal body</location>
    </subcellularLocation>
    <subcellularLocation>
        <location evidence="1">Cytoplasm</location>
        <location evidence="1">Cytoskeleton</location>
        <location evidence="1">Microtubule organizing center</location>
        <location evidence="1">Centrosome</location>
        <location evidence="1">Centriole</location>
    </subcellularLocation>
    <subcellularLocation>
        <location evidence="3">Cytoplasm</location>
        <location evidence="3">Cytoskeleton</location>
        <location evidence="3">Spindle</location>
    </subcellularLocation>
</comment>
<dbReference type="Proteomes" id="UP000288216">
    <property type="component" value="Unassembled WGS sequence"/>
</dbReference>
<sequence>MAYIPRKCGVKFKPPAIVLIYEDENTKKNRQRLIPVRNFSKFSDCSQAAEQMKNNPRHQVYLNGVSQQQLQKLHQLLRDSLNGLSLDQSLETILRENSINPEEDLNKLDDDELAKKKKIMDELFERNRRKPNDPEFVYDLEVDFPQDGQIESCGWDEEEQGGEF</sequence>
<protein>
    <recommendedName>
        <fullName evidence="5">Centrosomal protein of 19 kDa</fullName>
    </recommendedName>
</protein>
<accession>A0A401NY70</accession>
<evidence type="ECO:0000313" key="11">
    <source>
        <dbReference type="EMBL" id="GCB65804.1"/>
    </source>
</evidence>
<dbReference type="GO" id="GO:0034454">
    <property type="term" value="P:microtubule anchoring at centrosome"/>
    <property type="evidence" value="ECO:0007669"/>
    <property type="project" value="TreeGrafter"/>
</dbReference>
<evidence type="ECO:0000256" key="5">
    <source>
        <dbReference type="ARBA" id="ARBA00022015"/>
    </source>
</evidence>
<keyword evidence="12" id="KW-1185">Reference proteome</keyword>
<dbReference type="GO" id="GO:0097712">
    <property type="term" value="P:vesicle targeting, trans-Golgi to periciliary membrane compartment"/>
    <property type="evidence" value="ECO:0007669"/>
    <property type="project" value="TreeGrafter"/>
</dbReference>
<evidence type="ECO:0000256" key="7">
    <source>
        <dbReference type="ARBA" id="ARBA00022794"/>
    </source>
</evidence>
<dbReference type="OMA" id="SCAGTHN"/>
<dbReference type="OrthoDB" id="2163581at2759"/>
<name>A0A401NY70_SCYTO</name>
<evidence type="ECO:0000256" key="10">
    <source>
        <dbReference type="ARBA" id="ARBA00023273"/>
    </source>
</evidence>
<dbReference type="Pfam" id="PF14933">
    <property type="entry name" value="CEP19"/>
    <property type="match status" value="1"/>
</dbReference>
<dbReference type="STRING" id="75743.A0A401NY70"/>
<evidence type="ECO:0000256" key="4">
    <source>
        <dbReference type="ARBA" id="ARBA00009371"/>
    </source>
</evidence>
<evidence type="ECO:0000256" key="8">
    <source>
        <dbReference type="ARBA" id="ARBA00023069"/>
    </source>
</evidence>